<keyword evidence="2 7" id="KW-0813">Transport</keyword>
<feature type="transmembrane region" description="Helical" evidence="7">
    <location>
        <begin position="97"/>
        <end position="119"/>
    </location>
</feature>
<dbReference type="CDD" id="cd06261">
    <property type="entry name" value="TM_PBP2"/>
    <property type="match status" value="1"/>
</dbReference>
<keyword evidence="4 7" id="KW-0812">Transmembrane</keyword>
<dbReference type="EMBL" id="JABMCE010000084">
    <property type="protein sequence ID" value="NUU15035.1"/>
    <property type="molecule type" value="Genomic_DNA"/>
</dbReference>
<dbReference type="InterPro" id="IPR051393">
    <property type="entry name" value="ABC_transporter_permease"/>
</dbReference>
<keyword evidence="3" id="KW-1003">Cell membrane</keyword>
<dbReference type="Proteomes" id="UP000573001">
    <property type="component" value="Unassembled WGS sequence"/>
</dbReference>
<evidence type="ECO:0000256" key="5">
    <source>
        <dbReference type="ARBA" id="ARBA00022989"/>
    </source>
</evidence>
<feature type="transmembrane region" description="Helical" evidence="7">
    <location>
        <begin position="285"/>
        <end position="309"/>
    </location>
</feature>
<evidence type="ECO:0000256" key="6">
    <source>
        <dbReference type="ARBA" id="ARBA00023136"/>
    </source>
</evidence>
<evidence type="ECO:0000256" key="1">
    <source>
        <dbReference type="ARBA" id="ARBA00004651"/>
    </source>
</evidence>
<keyword evidence="10" id="KW-1185">Reference proteome</keyword>
<organism evidence="9 10">
    <name type="scientific">Curtobacterium pusillum</name>
    <dbReference type="NCBI Taxonomy" id="69373"/>
    <lineage>
        <taxon>Bacteria</taxon>
        <taxon>Bacillati</taxon>
        <taxon>Actinomycetota</taxon>
        <taxon>Actinomycetes</taxon>
        <taxon>Micrococcales</taxon>
        <taxon>Microbacteriaceae</taxon>
        <taxon>Curtobacterium</taxon>
    </lineage>
</organism>
<comment type="caution">
    <text evidence="9">The sequence shown here is derived from an EMBL/GenBank/DDBJ whole genome shotgun (WGS) entry which is preliminary data.</text>
</comment>
<proteinExistence type="inferred from homology"/>
<dbReference type="PANTHER" id="PTHR30193">
    <property type="entry name" value="ABC TRANSPORTER PERMEASE PROTEIN"/>
    <property type="match status" value="1"/>
</dbReference>
<evidence type="ECO:0000256" key="4">
    <source>
        <dbReference type="ARBA" id="ARBA00022692"/>
    </source>
</evidence>
<feature type="transmembrane region" description="Helical" evidence="7">
    <location>
        <begin position="234"/>
        <end position="253"/>
    </location>
</feature>
<name>A0ABX2MDN6_9MICO</name>
<dbReference type="Gene3D" id="1.10.3720.10">
    <property type="entry name" value="MetI-like"/>
    <property type="match status" value="1"/>
</dbReference>
<gene>
    <name evidence="9" type="ORF">HP507_14465</name>
</gene>
<evidence type="ECO:0000256" key="3">
    <source>
        <dbReference type="ARBA" id="ARBA00022475"/>
    </source>
</evidence>
<dbReference type="InterPro" id="IPR035906">
    <property type="entry name" value="MetI-like_sf"/>
</dbReference>
<keyword evidence="5 7" id="KW-1133">Transmembrane helix</keyword>
<dbReference type="InterPro" id="IPR000515">
    <property type="entry name" value="MetI-like"/>
</dbReference>
<accession>A0ABX2MDN6</accession>
<evidence type="ECO:0000313" key="10">
    <source>
        <dbReference type="Proteomes" id="UP000573001"/>
    </source>
</evidence>
<protein>
    <submittedName>
        <fullName evidence="9">Sugar ABC transporter permease</fullName>
    </submittedName>
</protein>
<feature type="transmembrane region" description="Helical" evidence="7">
    <location>
        <begin position="189"/>
        <end position="207"/>
    </location>
</feature>
<dbReference type="Pfam" id="PF00528">
    <property type="entry name" value="BPD_transp_1"/>
    <property type="match status" value="1"/>
</dbReference>
<comment type="similarity">
    <text evidence="7">Belongs to the binding-protein-dependent transport system permease family.</text>
</comment>
<evidence type="ECO:0000313" key="9">
    <source>
        <dbReference type="EMBL" id="NUU15035.1"/>
    </source>
</evidence>
<keyword evidence="6 7" id="KW-0472">Membrane</keyword>
<dbReference type="RefSeq" id="WP_175352488.1">
    <property type="nucleotide sequence ID" value="NZ_BAAAWQ010000001.1"/>
</dbReference>
<feature type="transmembrane region" description="Helical" evidence="7">
    <location>
        <begin position="68"/>
        <end position="85"/>
    </location>
</feature>
<dbReference type="SUPFAM" id="SSF161098">
    <property type="entry name" value="MetI-like"/>
    <property type="match status" value="1"/>
</dbReference>
<sequence length="316" mass="34680">MTTTSSPAPATARAATPPVRRRASFSRWRSRGGPAAVVLALPAFLVFLYFAWGPIVRAVVMSFEKTNMVGPSIWVGLGNFTYVLADPLLPRAIVNTLWYAFLAFVFGFPLPILLAVFIAEVRKRSWVFSALAYLPVVVPPVVSILLWKTFYDPGSSGTFNTVLGWFGVGPWPWLNSVHSAVPSIVLETTWASAGTAVIIYLAALAGVRTELYEAAELDGSGIWSRIWHITLPQMRGVILIMLLLQIIGTMQIFTEPYIFTGGGPQNSTLTVLLMIYDYAFVNSDYGAATALSVLLAVVLALFSFAYQWLTRKWGTD</sequence>
<feature type="transmembrane region" description="Helical" evidence="7">
    <location>
        <begin position="126"/>
        <end position="147"/>
    </location>
</feature>
<evidence type="ECO:0000256" key="7">
    <source>
        <dbReference type="RuleBase" id="RU363032"/>
    </source>
</evidence>
<reference evidence="9 10" key="1">
    <citation type="submission" date="2020-05" db="EMBL/GenBank/DDBJ databases">
        <title>Genome Sequencing of Type Strains.</title>
        <authorList>
            <person name="Lemaire J.F."/>
            <person name="Inderbitzin P."/>
            <person name="Gregorio O.A."/>
            <person name="Collins S.B."/>
            <person name="Wespe N."/>
            <person name="Knight-Connoni V."/>
        </authorList>
    </citation>
    <scope>NUCLEOTIDE SEQUENCE [LARGE SCALE GENOMIC DNA]</scope>
    <source>
        <strain evidence="9 10">ATCC 19096</strain>
    </source>
</reference>
<evidence type="ECO:0000256" key="2">
    <source>
        <dbReference type="ARBA" id="ARBA00022448"/>
    </source>
</evidence>
<comment type="subcellular location">
    <subcellularLocation>
        <location evidence="1 7">Cell membrane</location>
        <topology evidence="1 7">Multi-pass membrane protein</topology>
    </subcellularLocation>
</comment>
<feature type="domain" description="ABC transmembrane type-1" evidence="8">
    <location>
        <begin position="93"/>
        <end position="306"/>
    </location>
</feature>
<dbReference type="PROSITE" id="PS50928">
    <property type="entry name" value="ABC_TM1"/>
    <property type="match status" value="1"/>
</dbReference>
<dbReference type="PANTHER" id="PTHR30193:SF41">
    <property type="entry name" value="DIACETYLCHITOBIOSE UPTAKE SYSTEM PERMEASE PROTEIN NGCF"/>
    <property type="match status" value="1"/>
</dbReference>
<feature type="transmembrane region" description="Helical" evidence="7">
    <location>
        <begin position="35"/>
        <end position="56"/>
    </location>
</feature>
<evidence type="ECO:0000259" key="8">
    <source>
        <dbReference type="PROSITE" id="PS50928"/>
    </source>
</evidence>